<dbReference type="AlphaFoldDB" id="A0AAJ0MBH3"/>
<keyword evidence="2" id="KW-1185">Reference proteome</keyword>
<reference evidence="1" key="2">
    <citation type="submission" date="2023-06" db="EMBL/GenBank/DDBJ databases">
        <authorList>
            <consortium name="Lawrence Berkeley National Laboratory"/>
            <person name="Haridas S."/>
            <person name="Hensen N."/>
            <person name="Bonometti L."/>
            <person name="Westerberg I."/>
            <person name="Brannstrom I.O."/>
            <person name="Guillou S."/>
            <person name="Cros-Aarteil S."/>
            <person name="Calhoun S."/>
            <person name="Kuo A."/>
            <person name="Mondo S."/>
            <person name="Pangilinan J."/>
            <person name="Riley R."/>
            <person name="Labutti K."/>
            <person name="Andreopoulos B."/>
            <person name="Lipzen A."/>
            <person name="Chen C."/>
            <person name="Yanf M."/>
            <person name="Daum C."/>
            <person name="Ng V."/>
            <person name="Clum A."/>
            <person name="Steindorff A."/>
            <person name="Ohm R."/>
            <person name="Martin F."/>
            <person name="Silar P."/>
            <person name="Natvig D."/>
            <person name="Lalanne C."/>
            <person name="Gautier V."/>
            <person name="Ament-Velasquez S.L."/>
            <person name="Kruys A."/>
            <person name="Hutchinson M.I."/>
            <person name="Powell A.J."/>
            <person name="Barry K."/>
            <person name="Miller A.N."/>
            <person name="Grigoriev I.V."/>
            <person name="Debuchy R."/>
            <person name="Gladieux P."/>
            <person name="Thoren M.H."/>
            <person name="Johannesson H."/>
        </authorList>
    </citation>
    <scope>NUCLEOTIDE SEQUENCE</scope>
    <source>
        <strain evidence="1">CBS 955.72</strain>
    </source>
</reference>
<name>A0AAJ0MBH3_9PEZI</name>
<dbReference type="EMBL" id="JAUIQD010000006">
    <property type="protein sequence ID" value="KAK3347285.1"/>
    <property type="molecule type" value="Genomic_DNA"/>
</dbReference>
<comment type="caution">
    <text evidence="1">The sequence shown here is derived from an EMBL/GenBank/DDBJ whole genome shotgun (WGS) entry which is preliminary data.</text>
</comment>
<reference evidence="1" key="1">
    <citation type="journal article" date="2023" name="Mol. Phylogenet. Evol.">
        <title>Genome-scale phylogeny and comparative genomics of the fungal order Sordariales.</title>
        <authorList>
            <person name="Hensen N."/>
            <person name="Bonometti L."/>
            <person name="Westerberg I."/>
            <person name="Brannstrom I.O."/>
            <person name="Guillou S."/>
            <person name="Cros-Aarteil S."/>
            <person name="Calhoun S."/>
            <person name="Haridas S."/>
            <person name="Kuo A."/>
            <person name="Mondo S."/>
            <person name="Pangilinan J."/>
            <person name="Riley R."/>
            <person name="LaButti K."/>
            <person name="Andreopoulos B."/>
            <person name="Lipzen A."/>
            <person name="Chen C."/>
            <person name="Yan M."/>
            <person name="Daum C."/>
            <person name="Ng V."/>
            <person name="Clum A."/>
            <person name="Steindorff A."/>
            <person name="Ohm R.A."/>
            <person name="Martin F."/>
            <person name="Silar P."/>
            <person name="Natvig D.O."/>
            <person name="Lalanne C."/>
            <person name="Gautier V."/>
            <person name="Ament-Velasquez S.L."/>
            <person name="Kruys A."/>
            <person name="Hutchinson M.I."/>
            <person name="Powell A.J."/>
            <person name="Barry K."/>
            <person name="Miller A.N."/>
            <person name="Grigoriev I.V."/>
            <person name="Debuchy R."/>
            <person name="Gladieux P."/>
            <person name="Hiltunen Thoren M."/>
            <person name="Johannesson H."/>
        </authorList>
    </citation>
    <scope>NUCLEOTIDE SEQUENCE</scope>
    <source>
        <strain evidence="1">CBS 955.72</strain>
    </source>
</reference>
<protein>
    <submittedName>
        <fullName evidence="1">Uncharacterized protein</fullName>
    </submittedName>
</protein>
<dbReference type="Proteomes" id="UP001275084">
    <property type="component" value="Unassembled WGS sequence"/>
</dbReference>
<sequence length="177" mass="20207">MRNILRLHFTLPRPWSVTPPKLDDRTISRRQLEDQRKVAMRFVTIFLSTLAAAAPQLGKRCRIGYGIQPCWVRWDHTECEAYIPTGVTYVFDEANKQVTIQGLCESCSRALALEHVRKRPDSWATSFGHVEDVGNGTFVITDANEQRMGFLKGLKPHPQVWGTSCVYVEGDPEPEYE</sequence>
<evidence type="ECO:0000313" key="1">
    <source>
        <dbReference type="EMBL" id="KAK3347285.1"/>
    </source>
</evidence>
<gene>
    <name evidence="1" type="ORF">B0T25DRAFT_554090</name>
</gene>
<accession>A0AAJ0MBH3</accession>
<evidence type="ECO:0000313" key="2">
    <source>
        <dbReference type="Proteomes" id="UP001275084"/>
    </source>
</evidence>
<organism evidence="1 2">
    <name type="scientific">Lasiosphaeria hispida</name>
    <dbReference type="NCBI Taxonomy" id="260671"/>
    <lineage>
        <taxon>Eukaryota</taxon>
        <taxon>Fungi</taxon>
        <taxon>Dikarya</taxon>
        <taxon>Ascomycota</taxon>
        <taxon>Pezizomycotina</taxon>
        <taxon>Sordariomycetes</taxon>
        <taxon>Sordariomycetidae</taxon>
        <taxon>Sordariales</taxon>
        <taxon>Lasiosphaeriaceae</taxon>
        <taxon>Lasiosphaeria</taxon>
    </lineage>
</organism>
<proteinExistence type="predicted"/>